<dbReference type="GO" id="GO:0015628">
    <property type="term" value="P:protein secretion by the type II secretion system"/>
    <property type="evidence" value="ECO:0007669"/>
    <property type="project" value="InterPro"/>
</dbReference>
<evidence type="ECO:0000256" key="2">
    <source>
        <dbReference type="ARBA" id="ARBA00006980"/>
    </source>
</evidence>
<dbReference type="InterPro" id="IPR004846">
    <property type="entry name" value="T2SS/T3SS_dom"/>
</dbReference>
<keyword evidence="6 11" id="KW-0732">Signal</keyword>
<dbReference type="InterPro" id="IPR005644">
    <property type="entry name" value="NolW-like"/>
</dbReference>
<comment type="caution">
    <text evidence="15">The sequence shown here is derived from an EMBL/GenBank/DDBJ whole genome shotgun (WGS) entry which is preliminary data.</text>
</comment>
<keyword evidence="5" id="KW-0812">Transmembrane</keyword>
<evidence type="ECO:0000256" key="8">
    <source>
        <dbReference type="ARBA" id="ARBA00023136"/>
    </source>
</evidence>
<proteinExistence type="inferred from homology"/>
<dbReference type="GO" id="GO:0015627">
    <property type="term" value="C:type II protein secretion system complex"/>
    <property type="evidence" value="ECO:0007669"/>
    <property type="project" value="InterPro"/>
</dbReference>
<keyword evidence="8" id="KW-0472">Membrane</keyword>
<organism evidence="15 16">
    <name type="scientific">Halodesulfovibrio spirochaetisodalis</name>
    <dbReference type="NCBI Taxonomy" id="1560234"/>
    <lineage>
        <taxon>Bacteria</taxon>
        <taxon>Pseudomonadati</taxon>
        <taxon>Thermodesulfobacteriota</taxon>
        <taxon>Desulfovibrionia</taxon>
        <taxon>Desulfovibrionales</taxon>
        <taxon>Desulfovibrionaceae</taxon>
        <taxon>Halodesulfovibrio</taxon>
    </lineage>
</organism>
<dbReference type="PANTHER" id="PTHR30332:SF24">
    <property type="entry name" value="SECRETIN GSPD-RELATED"/>
    <property type="match status" value="1"/>
</dbReference>
<dbReference type="NCBIfam" id="TIGR02517">
    <property type="entry name" value="type_II_gspD"/>
    <property type="match status" value="1"/>
</dbReference>
<evidence type="ECO:0000256" key="5">
    <source>
        <dbReference type="ARBA" id="ARBA00022692"/>
    </source>
</evidence>
<dbReference type="Gene3D" id="3.30.1370.120">
    <property type="match status" value="3"/>
</dbReference>
<sequence length="644" mass="69538">MVRCFSVVLIACLLSFGNMGVSVAAEGRYISMDFKKVDIHVLIKFISELTGKNFIVDNRVGGRVTIYSPTKVSVNEAYRVFESVLKVNNFVIVPSGSAYKILPLALGKTEALPTITSTTPSLLDKPEGDELVTQIIPLKHSSAIELSKILPKMMGSNGVVMVYAPSNSLIVTAPYHAIQQALKVVRTVDRAQFAPQMKNFPLEFGDSKSVTASLNKILAAQVKEQVKLGKKAIAIVQADERTNAVLALADAETMLIIEKLLRTMDIKTPKGKGDIHTFALENAKAEDVAKVVNTLVERQGKGKDQKILSREVKIVADAATNSLVITARPDDYDTLINVIKKLDKPRSQVFIEAAVMEASSDSNFNFGVNWGGALGGGDARLIGGTNHGGGALSLPAAGGVVGFPAGSSIGAVITNAFSIGGTSYSIQSIVSAVKGNNQFTLLSTPQLLTLNNQEAKVDVVDNIPFVKQSVVKNDYDISTQSVDYKDVGVKLTITPRIGPNKTLLLKVNQEVSRVVNSLLNVGAGQQLVAPTTRKRTVETTIRMIDGKTAVIAGLLSSDDTNGLSKTPWLGDIPILGWLFKQKKKESKKTNLYIFISARIINTVEENEQLTLEKRKKFFSERTGKSGQGMPVMSQPRLMEPVIIQ</sequence>
<dbReference type="OrthoDB" id="9775455at2"/>
<dbReference type="InterPro" id="IPR001775">
    <property type="entry name" value="GspD/PilQ"/>
</dbReference>
<dbReference type="Pfam" id="PF03958">
    <property type="entry name" value="Secretin_N"/>
    <property type="match status" value="2"/>
</dbReference>
<keyword evidence="7" id="KW-0653">Protein transport</keyword>
<dbReference type="InterPro" id="IPR013356">
    <property type="entry name" value="T2SS_GspD"/>
</dbReference>
<keyword evidence="3 10" id="KW-0813">Transport</keyword>
<feature type="domain" description="Type II/III secretion system secretin-like" evidence="12">
    <location>
        <begin position="433"/>
        <end position="600"/>
    </location>
</feature>
<dbReference type="PRINTS" id="PR00811">
    <property type="entry name" value="BCTERIALGSPD"/>
</dbReference>
<evidence type="ECO:0000256" key="3">
    <source>
        <dbReference type="ARBA" id="ARBA00022448"/>
    </source>
</evidence>
<dbReference type="EMBL" id="JXMS01000020">
    <property type="protein sequence ID" value="OBQ46638.1"/>
    <property type="molecule type" value="Genomic_DNA"/>
</dbReference>
<dbReference type="GO" id="GO:0009279">
    <property type="term" value="C:cell outer membrane"/>
    <property type="evidence" value="ECO:0007669"/>
    <property type="project" value="UniProtKB-SubCell"/>
</dbReference>
<reference evidence="15 16" key="1">
    <citation type="submission" date="2015-01" db="EMBL/GenBank/DDBJ databases">
        <title>Desulfovibrio sp. JC271 draft genome sequence.</title>
        <authorList>
            <person name="Shivani Y."/>
            <person name="Subhash Y."/>
            <person name="Sasikala C."/>
            <person name="Ramana C.V."/>
        </authorList>
    </citation>
    <scope>NUCLEOTIDE SEQUENCE [LARGE SCALE GENOMIC DNA]</scope>
    <source>
        <strain evidence="15 16">JC271</strain>
    </source>
</reference>
<gene>
    <name evidence="15" type="ORF">SP90_11370</name>
</gene>
<evidence type="ECO:0000259" key="14">
    <source>
        <dbReference type="Pfam" id="PF21305"/>
    </source>
</evidence>
<evidence type="ECO:0000259" key="13">
    <source>
        <dbReference type="Pfam" id="PF03958"/>
    </source>
</evidence>
<dbReference type="InterPro" id="IPR049371">
    <property type="entry name" value="GspD-like_N0"/>
</dbReference>
<feature type="domain" description="NolW-like" evidence="13">
    <location>
        <begin position="133"/>
        <end position="192"/>
    </location>
</feature>
<keyword evidence="4" id="KW-1134">Transmembrane beta strand</keyword>
<dbReference type="STRING" id="1560234.SP90_11370"/>
<comment type="subcellular location">
    <subcellularLocation>
        <location evidence="1 10">Cell outer membrane</location>
    </subcellularLocation>
</comment>
<evidence type="ECO:0000256" key="4">
    <source>
        <dbReference type="ARBA" id="ARBA00022452"/>
    </source>
</evidence>
<comment type="similarity">
    <text evidence="2">Belongs to the bacterial secretin family. GSP D subfamily.</text>
</comment>
<evidence type="ECO:0000256" key="10">
    <source>
        <dbReference type="RuleBase" id="RU004004"/>
    </source>
</evidence>
<keyword evidence="9" id="KW-0998">Cell outer membrane</keyword>
<feature type="chain" id="PRO_5008600477" evidence="11">
    <location>
        <begin position="25"/>
        <end position="644"/>
    </location>
</feature>
<name>A0A1B7XB79_9BACT</name>
<dbReference type="InterPro" id="IPR038591">
    <property type="entry name" value="NolW-like_sf"/>
</dbReference>
<feature type="domain" description="GspD-like N0" evidence="14">
    <location>
        <begin position="32"/>
        <end position="101"/>
    </location>
</feature>
<dbReference type="Pfam" id="PF21305">
    <property type="entry name" value="type_II_gspD_N0"/>
    <property type="match status" value="1"/>
</dbReference>
<dbReference type="AlphaFoldDB" id="A0A1B7XB79"/>
<evidence type="ECO:0000256" key="6">
    <source>
        <dbReference type="ARBA" id="ARBA00022729"/>
    </source>
</evidence>
<dbReference type="PATRIC" id="fig|1560234.3.peg.1357"/>
<dbReference type="Pfam" id="PF00263">
    <property type="entry name" value="Secretin"/>
    <property type="match status" value="1"/>
</dbReference>
<keyword evidence="16" id="KW-1185">Reference proteome</keyword>
<feature type="signal peptide" evidence="11">
    <location>
        <begin position="1"/>
        <end position="24"/>
    </location>
</feature>
<evidence type="ECO:0000256" key="1">
    <source>
        <dbReference type="ARBA" id="ARBA00004442"/>
    </source>
</evidence>
<evidence type="ECO:0000313" key="15">
    <source>
        <dbReference type="EMBL" id="OBQ46638.1"/>
    </source>
</evidence>
<evidence type="ECO:0000256" key="7">
    <source>
        <dbReference type="ARBA" id="ARBA00022927"/>
    </source>
</evidence>
<dbReference type="InterPro" id="IPR050810">
    <property type="entry name" value="Bact_Secretion_Sys_Channel"/>
</dbReference>
<evidence type="ECO:0000259" key="12">
    <source>
        <dbReference type="Pfam" id="PF00263"/>
    </source>
</evidence>
<dbReference type="PANTHER" id="PTHR30332">
    <property type="entry name" value="PROBABLE GENERAL SECRETION PATHWAY PROTEIN D"/>
    <property type="match status" value="1"/>
</dbReference>
<evidence type="ECO:0000313" key="16">
    <source>
        <dbReference type="Proteomes" id="UP000091979"/>
    </source>
</evidence>
<accession>A0A1B7XB79</accession>
<evidence type="ECO:0000256" key="9">
    <source>
        <dbReference type="ARBA" id="ARBA00023237"/>
    </source>
</evidence>
<evidence type="ECO:0000256" key="11">
    <source>
        <dbReference type="SAM" id="SignalP"/>
    </source>
</evidence>
<protein>
    <submittedName>
        <fullName evidence="15">General secretion pathway protein GspD</fullName>
    </submittedName>
</protein>
<feature type="domain" description="NolW-like" evidence="13">
    <location>
        <begin position="276"/>
        <end position="348"/>
    </location>
</feature>
<dbReference type="Proteomes" id="UP000091979">
    <property type="component" value="Unassembled WGS sequence"/>
</dbReference>